<accession>A0A0C3MDB6</accession>
<dbReference type="Proteomes" id="UP000054248">
    <property type="component" value="Unassembled WGS sequence"/>
</dbReference>
<name>A0A0C3MDB6_9AGAM</name>
<reference evidence="1 2" key="1">
    <citation type="submission" date="2014-04" db="EMBL/GenBank/DDBJ databases">
        <authorList>
            <consortium name="DOE Joint Genome Institute"/>
            <person name="Kuo A."/>
            <person name="Girlanda M."/>
            <person name="Perotto S."/>
            <person name="Kohler A."/>
            <person name="Nagy L.G."/>
            <person name="Floudas D."/>
            <person name="Copeland A."/>
            <person name="Barry K.W."/>
            <person name="Cichocki N."/>
            <person name="Veneault-Fourrey C."/>
            <person name="LaButti K."/>
            <person name="Lindquist E.A."/>
            <person name="Lipzen A."/>
            <person name="Lundell T."/>
            <person name="Morin E."/>
            <person name="Murat C."/>
            <person name="Sun H."/>
            <person name="Tunlid A."/>
            <person name="Henrissat B."/>
            <person name="Grigoriev I.V."/>
            <person name="Hibbett D.S."/>
            <person name="Martin F."/>
            <person name="Nordberg H.P."/>
            <person name="Cantor M.N."/>
            <person name="Hua S.X."/>
        </authorList>
    </citation>
    <scope>NUCLEOTIDE SEQUENCE [LARGE SCALE GENOMIC DNA]</scope>
    <source>
        <strain evidence="1 2">MUT 4182</strain>
    </source>
</reference>
<dbReference type="EMBL" id="KN822960">
    <property type="protein sequence ID" value="KIO31767.1"/>
    <property type="molecule type" value="Genomic_DNA"/>
</dbReference>
<reference evidence="2" key="2">
    <citation type="submission" date="2015-01" db="EMBL/GenBank/DDBJ databases">
        <title>Evolutionary Origins and Diversification of the Mycorrhizal Mutualists.</title>
        <authorList>
            <consortium name="DOE Joint Genome Institute"/>
            <consortium name="Mycorrhizal Genomics Consortium"/>
            <person name="Kohler A."/>
            <person name="Kuo A."/>
            <person name="Nagy L.G."/>
            <person name="Floudas D."/>
            <person name="Copeland A."/>
            <person name="Barry K.W."/>
            <person name="Cichocki N."/>
            <person name="Veneault-Fourrey C."/>
            <person name="LaButti K."/>
            <person name="Lindquist E.A."/>
            <person name="Lipzen A."/>
            <person name="Lundell T."/>
            <person name="Morin E."/>
            <person name="Murat C."/>
            <person name="Riley R."/>
            <person name="Ohm R."/>
            <person name="Sun H."/>
            <person name="Tunlid A."/>
            <person name="Henrissat B."/>
            <person name="Grigoriev I.V."/>
            <person name="Hibbett D.S."/>
            <person name="Martin F."/>
        </authorList>
    </citation>
    <scope>NUCLEOTIDE SEQUENCE [LARGE SCALE GENOMIC DNA]</scope>
    <source>
        <strain evidence="2">MUT 4182</strain>
    </source>
</reference>
<evidence type="ECO:0000313" key="1">
    <source>
        <dbReference type="EMBL" id="KIO31767.1"/>
    </source>
</evidence>
<protein>
    <submittedName>
        <fullName evidence="1">Uncharacterized protein</fullName>
    </submittedName>
</protein>
<dbReference type="OrthoDB" id="2447803at2759"/>
<sequence length="153" mass="17275">MGGAWRDLEALHISSRREHVDLFERPSGTPIASLVTFAQAFSPKLRKLAIHLNSSDVPLPPDPPVCFPSLEFFSVGTSRLGHSQAEYKRVAWFLGAVLPLRVDSINSDRLSYNRSRSVFKFKPHEDGRRSEDPVWDVVSEMFDDYRKGSSNDA</sequence>
<dbReference type="HOGENOM" id="CLU_1714653_0_0_1"/>
<gene>
    <name evidence="1" type="ORF">M407DRAFT_241683</name>
</gene>
<keyword evidence="2" id="KW-1185">Reference proteome</keyword>
<organism evidence="1 2">
    <name type="scientific">Tulasnella calospora MUT 4182</name>
    <dbReference type="NCBI Taxonomy" id="1051891"/>
    <lineage>
        <taxon>Eukaryota</taxon>
        <taxon>Fungi</taxon>
        <taxon>Dikarya</taxon>
        <taxon>Basidiomycota</taxon>
        <taxon>Agaricomycotina</taxon>
        <taxon>Agaricomycetes</taxon>
        <taxon>Cantharellales</taxon>
        <taxon>Tulasnellaceae</taxon>
        <taxon>Tulasnella</taxon>
    </lineage>
</organism>
<proteinExistence type="predicted"/>
<evidence type="ECO:0000313" key="2">
    <source>
        <dbReference type="Proteomes" id="UP000054248"/>
    </source>
</evidence>
<dbReference type="AlphaFoldDB" id="A0A0C3MDB6"/>